<evidence type="ECO:0000256" key="2">
    <source>
        <dbReference type="ARBA" id="ARBA00023043"/>
    </source>
</evidence>
<name>A0A9W8UGF9_AKAMU</name>
<evidence type="ECO:0000313" key="4">
    <source>
        <dbReference type="Proteomes" id="UP001144673"/>
    </source>
</evidence>
<keyword evidence="2" id="KW-0040">ANK repeat</keyword>
<organism evidence="3 4">
    <name type="scientific">Akanthomyces muscarius</name>
    <name type="common">Entomopathogenic fungus</name>
    <name type="synonym">Lecanicillium muscarium</name>
    <dbReference type="NCBI Taxonomy" id="2231603"/>
    <lineage>
        <taxon>Eukaryota</taxon>
        <taxon>Fungi</taxon>
        <taxon>Dikarya</taxon>
        <taxon>Ascomycota</taxon>
        <taxon>Pezizomycotina</taxon>
        <taxon>Sordariomycetes</taxon>
        <taxon>Hypocreomycetidae</taxon>
        <taxon>Hypocreales</taxon>
        <taxon>Cordycipitaceae</taxon>
        <taxon>Akanthomyces</taxon>
    </lineage>
</organism>
<dbReference type="RefSeq" id="XP_056050157.1">
    <property type="nucleotide sequence ID" value="XM_056193085.1"/>
</dbReference>
<dbReference type="SMART" id="SM00248">
    <property type="entry name" value="ANK"/>
    <property type="match status" value="4"/>
</dbReference>
<dbReference type="SUPFAM" id="SSF48403">
    <property type="entry name" value="Ankyrin repeat"/>
    <property type="match status" value="1"/>
</dbReference>
<evidence type="ECO:0000256" key="1">
    <source>
        <dbReference type="ARBA" id="ARBA00022737"/>
    </source>
</evidence>
<dbReference type="Pfam" id="PF12796">
    <property type="entry name" value="Ank_2"/>
    <property type="match status" value="2"/>
</dbReference>
<dbReference type="PANTHER" id="PTHR24198">
    <property type="entry name" value="ANKYRIN REPEAT AND PROTEIN KINASE DOMAIN-CONTAINING PROTEIN"/>
    <property type="match status" value="1"/>
</dbReference>
<proteinExistence type="predicted"/>
<dbReference type="GeneID" id="80888913"/>
<reference evidence="3" key="1">
    <citation type="journal article" date="2023" name="Access Microbiol">
        <title>De-novo genome assembly for Akanthomyces muscarius, a biocontrol agent of insect agricultural pests.</title>
        <authorList>
            <person name="Erdos Z."/>
            <person name="Studholme D.J."/>
            <person name="Raymond B."/>
            <person name="Sharma M."/>
        </authorList>
    </citation>
    <scope>NUCLEOTIDE SEQUENCE</scope>
    <source>
        <strain evidence="3">Ve6</strain>
    </source>
</reference>
<comment type="caution">
    <text evidence="3">The sequence shown here is derived from an EMBL/GenBank/DDBJ whole genome shotgun (WGS) entry which is preliminary data.</text>
</comment>
<sequence>MTETNDDEVRGASINILPTELLLDITDLLSARRDFCALVMTNHRFHSLLEEKLYKMDSSLAFGYHESLNWAASRGDLVVVRKLIDYGCDLDTTFYLAQEPGPLTAINLAMRQGHLAMVTVLAAADVCVDMAPNENDRPILCALREGWTDIFKVLVCIGKAELDVMDELGYGLLTIAAYLDNMEAIRHLFSAHPGYTEPMEAISSPFHQAIYNNNYEMFMFLLQNTRCSPTLLSEDRKTPLEMASEWGMIAFVNALLDDGRAVEQSTETHSGNAVLRAFRNQHWDTVTLLLFHRNPCAPHGSVFIEACKLKDEFLAWRAFQLCNIPDITRLEWRSCARNNGLANLATRMTELHDLNSI</sequence>
<dbReference type="Proteomes" id="UP001144673">
    <property type="component" value="Chromosome 3"/>
</dbReference>
<accession>A0A9W8UGF9</accession>
<keyword evidence="1" id="KW-0677">Repeat</keyword>
<dbReference type="InterPro" id="IPR002110">
    <property type="entry name" value="Ankyrin_rpt"/>
</dbReference>
<keyword evidence="4" id="KW-1185">Reference proteome</keyword>
<protein>
    <recommendedName>
        <fullName evidence="5">Ankyrin repeat protein</fullName>
    </recommendedName>
</protein>
<evidence type="ECO:0000313" key="3">
    <source>
        <dbReference type="EMBL" id="KAJ4147216.1"/>
    </source>
</evidence>
<dbReference type="PANTHER" id="PTHR24198:SF165">
    <property type="entry name" value="ANKYRIN REPEAT-CONTAINING PROTEIN-RELATED"/>
    <property type="match status" value="1"/>
</dbReference>
<evidence type="ECO:0008006" key="5">
    <source>
        <dbReference type="Google" id="ProtNLM"/>
    </source>
</evidence>
<dbReference type="AlphaFoldDB" id="A0A9W8UGF9"/>
<dbReference type="KEGG" id="amus:LMH87_001754"/>
<dbReference type="EMBL" id="JAJHUN010000010">
    <property type="protein sequence ID" value="KAJ4147216.1"/>
    <property type="molecule type" value="Genomic_DNA"/>
</dbReference>
<gene>
    <name evidence="3" type="ORF">LMH87_001754</name>
</gene>
<dbReference type="Gene3D" id="1.25.40.20">
    <property type="entry name" value="Ankyrin repeat-containing domain"/>
    <property type="match status" value="1"/>
</dbReference>
<dbReference type="CDD" id="cd09917">
    <property type="entry name" value="F-box_SF"/>
    <property type="match status" value="1"/>
</dbReference>
<dbReference type="InterPro" id="IPR036770">
    <property type="entry name" value="Ankyrin_rpt-contain_sf"/>
</dbReference>